<feature type="signal peptide" evidence="2">
    <location>
        <begin position="1"/>
        <end position="19"/>
    </location>
</feature>
<feature type="transmembrane region" description="Helical" evidence="1">
    <location>
        <begin position="106"/>
        <end position="126"/>
    </location>
</feature>
<evidence type="ECO:0000256" key="1">
    <source>
        <dbReference type="SAM" id="Phobius"/>
    </source>
</evidence>
<keyword evidence="4" id="KW-1185">Reference proteome</keyword>
<dbReference type="Proteomes" id="UP001596106">
    <property type="component" value="Unassembled WGS sequence"/>
</dbReference>
<proteinExistence type="predicted"/>
<feature type="chain" id="PRO_5047185897" description="Cytochrome b561 domain-containing protein" evidence="2">
    <location>
        <begin position="20"/>
        <end position="232"/>
    </location>
</feature>
<protein>
    <recommendedName>
        <fullName evidence="5">Cytochrome b561 domain-containing protein</fullName>
    </recommendedName>
</protein>
<keyword evidence="1" id="KW-1133">Transmembrane helix</keyword>
<dbReference type="EMBL" id="JBHSMA010000003">
    <property type="protein sequence ID" value="MFC5409893.1"/>
    <property type="molecule type" value="Genomic_DNA"/>
</dbReference>
<gene>
    <name evidence="3" type="ORF">ACFPMF_11280</name>
</gene>
<sequence length="232" mass="25296">MKHLLIVCLFLLAYGPLRAQDSTRVRTAAPADTNVKAPANADDLLAELADSTTDAQELLPKKMVFTQRAFWGPKGLLRVTKIAPLSPEGREKELKIRRTFLVSHQVLGFVTLAGFVAQGILGSQLYNAKGLDYSRIKEKHETVATFINFSYGTTALLSLTSPPGLPTSSQKRGFSSIKLHRALAILHLTGMVTTNILSHKVAKNPELKPYHRAAAFTTFGAYAAAIIAIKIK</sequence>
<evidence type="ECO:0000256" key="2">
    <source>
        <dbReference type="SAM" id="SignalP"/>
    </source>
</evidence>
<keyword evidence="1" id="KW-0472">Membrane</keyword>
<comment type="caution">
    <text evidence="3">The sequence shown here is derived from an EMBL/GenBank/DDBJ whole genome shotgun (WGS) entry which is preliminary data.</text>
</comment>
<accession>A0ABW0IBG8</accession>
<reference evidence="4" key="1">
    <citation type="journal article" date="2019" name="Int. J. Syst. Evol. Microbiol.">
        <title>The Global Catalogue of Microorganisms (GCM) 10K type strain sequencing project: providing services to taxonomists for standard genome sequencing and annotation.</title>
        <authorList>
            <consortium name="The Broad Institute Genomics Platform"/>
            <consortium name="The Broad Institute Genome Sequencing Center for Infectious Disease"/>
            <person name="Wu L."/>
            <person name="Ma J."/>
        </authorList>
    </citation>
    <scope>NUCLEOTIDE SEQUENCE [LARGE SCALE GENOMIC DNA]</scope>
    <source>
        <strain evidence="4">CCUG 55250</strain>
    </source>
</reference>
<evidence type="ECO:0000313" key="4">
    <source>
        <dbReference type="Proteomes" id="UP001596106"/>
    </source>
</evidence>
<evidence type="ECO:0008006" key="5">
    <source>
        <dbReference type="Google" id="ProtNLM"/>
    </source>
</evidence>
<keyword evidence="2" id="KW-0732">Signal</keyword>
<evidence type="ECO:0000313" key="3">
    <source>
        <dbReference type="EMBL" id="MFC5409893.1"/>
    </source>
</evidence>
<name>A0ABW0IBG8_9BACT</name>
<dbReference type="RefSeq" id="WP_379844624.1">
    <property type="nucleotide sequence ID" value="NZ_JBHSMA010000003.1"/>
</dbReference>
<organism evidence="3 4">
    <name type="scientific">Larkinella bovis</name>
    <dbReference type="NCBI Taxonomy" id="683041"/>
    <lineage>
        <taxon>Bacteria</taxon>
        <taxon>Pseudomonadati</taxon>
        <taxon>Bacteroidota</taxon>
        <taxon>Cytophagia</taxon>
        <taxon>Cytophagales</taxon>
        <taxon>Spirosomataceae</taxon>
        <taxon>Larkinella</taxon>
    </lineage>
</organism>
<feature type="transmembrane region" description="Helical" evidence="1">
    <location>
        <begin position="210"/>
        <end position="229"/>
    </location>
</feature>
<keyword evidence="1" id="KW-0812">Transmembrane</keyword>